<dbReference type="InterPro" id="IPR036291">
    <property type="entry name" value="NAD(P)-bd_dom_sf"/>
</dbReference>
<evidence type="ECO:0000259" key="2">
    <source>
        <dbReference type="Pfam" id="PF13460"/>
    </source>
</evidence>
<name>A0A930YDD4_9ACTN</name>
<dbReference type="SUPFAM" id="SSF51735">
    <property type="entry name" value="NAD(P)-binding Rossmann-fold domains"/>
    <property type="match status" value="1"/>
</dbReference>
<feature type="domain" description="NAD(P)-binding" evidence="2">
    <location>
        <begin position="7"/>
        <end position="161"/>
    </location>
</feature>
<dbReference type="RefSeq" id="WP_194705824.1">
    <property type="nucleotide sequence ID" value="NZ_JADKPN010000002.1"/>
</dbReference>
<evidence type="ECO:0000256" key="1">
    <source>
        <dbReference type="SAM" id="Phobius"/>
    </source>
</evidence>
<keyword evidence="1" id="KW-1133">Transmembrane helix</keyword>
<dbReference type="InterPro" id="IPR051207">
    <property type="entry name" value="ComplexI_NDUFA9_subunit"/>
</dbReference>
<comment type="caution">
    <text evidence="3">The sequence shown here is derived from an EMBL/GenBank/DDBJ whole genome shotgun (WGS) entry which is preliminary data.</text>
</comment>
<dbReference type="Pfam" id="PF13460">
    <property type="entry name" value="NAD_binding_10"/>
    <property type="match status" value="1"/>
</dbReference>
<accession>A0A930YDD4</accession>
<feature type="transmembrane region" description="Helical" evidence="1">
    <location>
        <begin position="240"/>
        <end position="262"/>
    </location>
</feature>
<protein>
    <submittedName>
        <fullName evidence="3">NAD(P)H-binding protein</fullName>
    </submittedName>
</protein>
<reference evidence="3" key="1">
    <citation type="submission" date="2020-11" db="EMBL/GenBank/DDBJ databases">
        <title>Nocardioides sp. nov., isolated from Soil of Cynanchum wilfordii Hemsley rhizosphere.</title>
        <authorList>
            <person name="Lee J.-S."/>
            <person name="Suh M.K."/>
            <person name="Kim J.-S."/>
        </authorList>
    </citation>
    <scope>NUCLEOTIDE SEQUENCE</scope>
    <source>
        <strain evidence="3">KCTC 19275</strain>
    </source>
</reference>
<organism evidence="3 4">
    <name type="scientific">Nocardioides islandensis</name>
    <dbReference type="NCBI Taxonomy" id="433663"/>
    <lineage>
        <taxon>Bacteria</taxon>
        <taxon>Bacillati</taxon>
        <taxon>Actinomycetota</taxon>
        <taxon>Actinomycetes</taxon>
        <taxon>Propionibacteriales</taxon>
        <taxon>Nocardioidaceae</taxon>
        <taxon>Nocardioides</taxon>
    </lineage>
</organism>
<evidence type="ECO:0000313" key="3">
    <source>
        <dbReference type="EMBL" id="MBF4762612.1"/>
    </source>
</evidence>
<dbReference type="InterPro" id="IPR016040">
    <property type="entry name" value="NAD(P)-bd_dom"/>
</dbReference>
<proteinExistence type="predicted"/>
<dbReference type="GO" id="GO:0044877">
    <property type="term" value="F:protein-containing complex binding"/>
    <property type="evidence" value="ECO:0007669"/>
    <property type="project" value="TreeGrafter"/>
</dbReference>
<gene>
    <name evidence="3" type="ORF">ISU07_05695</name>
</gene>
<sequence length="354" mass="37404">MRILVLGATGYVGSRLVPALLGAGHEVVAASSSPADPTRFSWGRGVTWRQCDVSDERAVGRAVRDAEGVCYLVHALRRRGFSELDRVGATHVRDAASAAGVRRLVYLSGLVPRLERGQALSEHLASRLEVEQILDGTDCPVLTLRAGVVIGAGSTSYEVVRQLASLLLVQPVPAWMRTRVQPVAVSDVVRALVDAYEDAAPTGAVDLVGPDVLSYPELLAAYARVAGLPRLRLPAPVAPVTLVGLVTAALVGAPFWTVTALVESLRHDMVGRPGHLWVPDSGSMLGVEEALARSLGQRGPDVPEAPLAGDPAWTRMRAPVLDELGAPAFVRAGTSLALRRLADVRGVFRNGVGS</sequence>
<keyword evidence="4" id="KW-1185">Reference proteome</keyword>
<keyword evidence="1" id="KW-0812">Transmembrane</keyword>
<keyword evidence="1" id="KW-0472">Membrane</keyword>
<dbReference type="EMBL" id="JADKPN010000002">
    <property type="protein sequence ID" value="MBF4762612.1"/>
    <property type="molecule type" value="Genomic_DNA"/>
</dbReference>
<evidence type="ECO:0000313" key="4">
    <source>
        <dbReference type="Proteomes" id="UP000640489"/>
    </source>
</evidence>
<dbReference type="PANTHER" id="PTHR12126:SF11">
    <property type="entry name" value="NADH DEHYDROGENASE [UBIQUINONE] 1 ALPHA SUBCOMPLEX SUBUNIT 9, MITOCHONDRIAL"/>
    <property type="match status" value="1"/>
</dbReference>
<dbReference type="Gene3D" id="3.40.50.720">
    <property type="entry name" value="NAD(P)-binding Rossmann-like Domain"/>
    <property type="match status" value="1"/>
</dbReference>
<dbReference type="Proteomes" id="UP000640489">
    <property type="component" value="Unassembled WGS sequence"/>
</dbReference>
<dbReference type="AlphaFoldDB" id="A0A930YDD4"/>
<dbReference type="PANTHER" id="PTHR12126">
    <property type="entry name" value="NADH-UBIQUINONE OXIDOREDUCTASE 39 KDA SUBUNIT-RELATED"/>
    <property type="match status" value="1"/>
</dbReference>